<dbReference type="GO" id="GO:0016874">
    <property type="term" value="F:ligase activity"/>
    <property type="evidence" value="ECO:0007669"/>
    <property type="project" value="UniProtKB-KW"/>
</dbReference>
<keyword evidence="4" id="KW-0436">Ligase</keyword>
<evidence type="ECO:0000259" key="3">
    <source>
        <dbReference type="Pfam" id="PF13505"/>
    </source>
</evidence>
<dbReference type="PATRIC" id="fig|1056511.3.peg.1206"/>
<dbReference type="Gene3D" id="2.40.160.20">
    <property type="match status" value="1"/>
</dbReference>
<evidence type="ECO:0000259" key="2">
    <source>
        <dbReference type="Pfam" id="PF13084"/>
    </source>
</evidence>
<feature type="domain" description="Outer membrane protein beta-barrel" evidence="3">
    <location>
        <begin position="331"/>
        <end position="452"/>
    </location>
</feature>
<dbReference type="AlphaFoldDB" id="L8JGP8"/>
<sequence>MDFDRYHLLLIALVFNLGIGLAVGSALAGDTEHSQQGKIEYSTEPFGNSTWEENDKSVQVYDSPFDVALFSAPNGEDKERLWSQTKSVAWYGVGVAGFIALLPEDLSNWDKSDDRLLEKWWDNVTEGPVWDRDIWYINYLGHPYFGGVYYQVARKSGYRQWDSFVYSFLMSTFYWEYGLEAFAEVPSIQDIVVTPVLGWVYGEWAFNKEREIILSGGKVWGSSVLGDTTLFFLDPVDSIGRGVNNLFGRDVIKAGTGYVGLKDVRMPNGEVDTQFQLNLSYAIGEGETSPAVKRRQSYAMSSSDPIDYGVVGISVGMRYMMLDDAFLLEDQWAPTMSLGVYFSPQLSSRLNYTRADFDRTGSSEDATYENYSFDVQYYFMSDEALRPYLNVGIGETVLEQQRSSKFFQINGGLGLHYQFHANWAVLVDWYHYYSGSASTSDDQISTQLVYRFGRGEL</sequence>
<dbReference type="InterPro" id="IPR027385">
    <property type="entry name" value="Beta-barrel_OMP"/>
</dbReference>
<dbReference type="RefSeq" id="WP_007463544.1">
    <property type="nucleotide sequence ID" value="NZ_AMZO01000006.1"/>
</dbReference>
<dbReference type="Pfam" id="PF13084">
    <property type="entry name" value="DUF3943"/>
    <property type="match status" value="1"/>
</dbReference>
<evidence type="ECO:0000313" key="5">
    <source>
        <dbReference type="Proteomes" id="UP000011134"/>
    </source>
</evidence>
<name>L8JGP8_9GAMM</name>
<organism evidence="4 5">
    <name type="scientific">Photobacterium marinum</name>
    <dbReference type="NCBI Taxonomy" id="1056511"/>
    <lineage>
        <taxon>Bacteria</taxon>
        <taxon>Pseudomonadati</taxon>
        <taxon>Pseudomonadota</taxon>
        <taxon>Gammaproteobacteria</taxon>
        <taxon>Vibrionales</taxon>
        <taxon>Vibrionaceae</taxon>
        <taxon>Photobacterium</taxon>
    </lineage>
</organism>
<proteinExistence type="predicted"/>
<evidence type="ECO:0000256" key="1">
    <source>
        <dbReference type="ARBA" id="ARBA00022729"/>
    </source>
</evidence>
<dbReference type="InterPro" id="IPR011250">
    <property type="entry name" value="OMP/PagP_B-barrel"/>
</dbReference>
<feature type="domain" description="DUF3943" evidence="2">
    <location>
        <begin position="127"/>
        <end position="236"/>
    </location>
</feature>
<dbReference type="EMBL" id="AMZO01000006">
    <property type="protein sequence ID" value="ELR66679.1"/>
    <property type="molecule type" value="Genomic_DNA"/>
</dbReference>
<keyword evidence="1" id="KW-0732">Signal</keyword>
<gene>
    <name evidence="4" type="ORF">C942_04377</name>
</gene>
<dbReference type="Proteomes" id="UP000011134">
    <property type="component" value="Unassembled WGS sequence"/>
</dbReference>
<dbReference type="InterPro" id="IPR025079">
    <property type="entry name" value="DUF3943"/>
</dbReference>
<evidence type="ECO:0000313" key="4">
    <source>
        <dbReference type="EMBL" id="ELR66679.1"/>
    </source>
</evidence>
<dbReference type="OrthoDB" id="9152616at2"/>
<dbReference type="SUPFAM" id="SSF56925">
    <property type="entry name" value="OMPA-like"/>
    <property type="match status" value="1"/>
</dbReference>
<comment type="caution">
    <text evidence="4">The sequence shown here is derived from an EMBL/GenBank/DDBJ whole genome shotgun (WGS) entry which is preliminary data.</text>
</comment>
<keyword evidence="5" id="KW-1185">Reference proteome</keyword>
<dbReference type="Pfam" id="PF13505">
    <property type="entry name" value="OMP_b-brl"/>
    <property type="match status" value="1"/>
</dbReference>
<protein>
    <submittedName>
        <fullName evidence="4">Ubiquitin-protein ligase</fullName>
    </submittedName>
</protein>
<reference evidence="4 5" key="1">
    <citation type="submission" date="2012-12" db="EMBL/GenBank/DDBJ databases">
        <title>Genome Assembly of Photobacterium sp. AK15.</title>
        <authorList>
            <person name="Khatri I."/>
            <person name="Vaidya B."/>
            <person name="Srinivas T.N.R."/>
            <person name="Subramanian S."/>
            <person name="Pinnaka A."/>
        </authorList>
    </citation>
    <scope>NUCLEOTIDE SEQUENCE [LARGE SCALE GENOMIC DNA]</scope>
    <source>
        <strain evidence="4 5">AK15</strain>
    </source>
</reference>
<accession>L8JGP8</accession>